<protein>
    <recommendedName>
        <fullName evidence="2">histidine kinase</fullName>
        <ecNumber evidence="2">2.7.13.3</ecNumber>
    </recommendedName>
</protein>
<sequence>MSSHQPSLAGILPGTVADRRHGWSVFRAYNLYRLALAALLLGICAAGEQGRILGAVRPELFWWVALVYFWIVALTLGLSYARRPPLLIQASAQGAVDAICLGLLLYASAGDASIGALLVTAAAGSAILLPPRPLIGVVALACAAASLAWLAHLWTVFSQRTGAPRFGTEYLVPLVQFASGSGFESSRPALLCLLLAAAAAIAYHLAERTRRSEHLVLERTFELLEMAELNATILKHLQSGIVVVDRHSHVRMMNQTAAQLLDVQGPAEGRPLAELSPVLGERLAAWVGAEGSTPRPFRQAEHLPEIIPEFSHLPASRAFDTLVFLEDSSAAAQRLQQIKLAALGRLTASIAHEIRNPLASISHAAQLLSESSVGPTEKRLGRIIFENAGRANRIIANVLDLSRREAARPETLLLKPWLEEFAREFSRGRGAPLPTITITVEPASLAVRFDASHLQQVLWNLCSNACEHGSEPGRAARIRLTAAVDAERRRPFLDVQDSGLGIPEAEARQIFEPFFTTNPRGTGLGLYISRELCEANRAQLQYLRPSGGGSCFRVTFPATGRNEDAPWTLARH</sequence>
<keyword evidence="6" id="KW-0808">Transferase</keyword>
<dbReference type="Gene3D" id="1.10.287.130">
    <property type="match status" value="1"/>
</dbReference>
<dbReference type="SUPFAM" id="SSF47384">
    <property type="entry name" value="Homodimeric domain of signal transducing histidine kinase"/>
    <property type="match status" value="1"/>
</dbReference>
<gene>
    <name evidence="6" type="ORF">EV699_116108</name>
</gene>
<dbReference type="EC" id="2.7.13.3" evidence="2"/>
<dbReference type="SUPFAM" id="SSF55874">
    <property type="entry name" value="ATPase domain of HSP90 chaperone/DNA topoisomerase II/histidine kinase"/>
    <property type="match status" value="1"/>
</dbReference>
<feature type="transmembrane region" description="Helical" evidence="4">
    <location>
        <begin position="135"/>
        <end position="157"/>
    </location>
</feature>
<dbReference type="RefSeq" id="WP_132544237.1">
    <property type="nucleotide sequence ID" value="NZ_SLWY01000016.1"/>
</dbReference>
<dbReference type="SMART" id="SM00388">
    <property type="entry name" value="HisKA"/>
    <property type="match status" value="1"/>
</dbReference>
<dbReference type="Pfam" id="PF02518">
    <property type="entry name" value="HATPase_c"/>
    <property type="match status" value="1"/>
</dbReference>
<dbReference type="PANTHER" id="PTHR43065">
    <property type="entry name" value="SENSOR HISTIDINE KINASE"/>
    <property type="match status" value="1"/>
</dbReference>
<dbReference type="Pfam" id="PF25323">
    <property type="entry name" value="6TM_PilS"/>
    <property type="match status" value="1"/>
</dbReference>
<dbReference type="InterPro" id="IPR004358">
    <property type="entry name" value="Sig_transdc_His_kin-like_C"/>
</dbReference>
<dbReference type="Pfam" id="PF00512">
    <property type="entry name" value="HisKA"/>
    <property type="match status" value="1"/>
</dbReference>
<feature type="transmembrane region" description="Helical" evidence="4">
    <location>
        <begin position="60"/>
        <end position="80"/>
    </location>
</feature>
<proteinExistence type="predicted"/>
<dbReference type="InterPro" id="IPR003594">
    <property type="entry name" value="HATPase_dom"/>
</dbReference>
<dbReference type="PANTHER" id="PTHR43065:SF52">
    <property type="entry name" value="SENSOR PROTEIN KINASE PILS"/>
    <property type="match status" value="1"/>
</dbReference>
<dbReference type="Proteomes" id="UP000295765">
    <property type="component" value="Unassembled WGS sequence"/>
</dbReference>
<evidence type="ECO:0000313" key="7">
    <source>
        <dbReference type="Proteomes" id="UP000295765"/>
    </source>
</evidence>
<dbReference type="Gene3D" id="3.30.450.20">
    <property type="entry name" value="PAS domain"/>
    <property type="match status" value="1"/>
</dbReference>
<comment type="caution">
    <text evidence="6">The sequence shown here is derived from an EMBL/GenBank/DDBJ whole genome shotgun (WGS) entry which is preliminary data.</text>
</comment>
<keyword evidence="4" id="KW-0472">Membrane</keyword>
<evidence type="ECO:0000313" key="6">
    <source>
        <dbReference type="EMBL" id="TCO80202.1"/>
    </source>
</evidence>
<evidence type="ECO:0000256" key="4">
    <source>
        <dbReference type="SAM" id="Phobius"/>
    </source>
</evidence>
<keyword evidence="7" id="KW-1185">Reference proteome</keyword>
<dbReference type="InterPro" id="IPR036097">
    <property type="entry name" value="HisK_dim/P_sf"/>
</dbReference>
<evidence type="ECO:0000256" key="1">
    <source>
        <dbReference type="ARBA" id="ARBA00000085"/>
    </source>
</evidence>
<evidence type="ECO:0000259" key="5">
    <source>
        <dbReference type="PROSITE" id="PS50109"/>
    </source>
</evidence>
<dbReference type="Gene3D" id="3.30.565.10">
    <property type="entry name" value="Histidine kinase-like ATPase, C-terminal domain"/>
    <property type="match status" value="1"/>
</dbReference>
<feature type="domain" description="Histidine kinase" evidence="5">
    <location>
        <begin position="349"/>
        <end position="560"/>
    </location>
</feature>
<keyword evidence="6" id="KW-0418">Kinase</keyword>
<dbReference type="SMART" id="SM00387">
    <property type="entry name" value="HATPase_c"/>
    <property type="match status" value="1"/>
</dbReference>
<accession>A0A4R2L3D2</accession>
<dbReference type="EMBL" id="SLWY01000016">
    <property type="protein sequence ID" value="TCO80202.1"/>
    <property type="molecule type" value="Genomic_DNA"/>
</dbReference>
<keyword evidence="3" id="KW-0597">Phosphoprotein</keyword>
<feature type="transmembrane region" description="Helical" evidence="4">
    <location>
        <begin position="31"/>
        <end position="48"/>
    </location>
</feature>
<dbReference type="InterPro" id="IPR003661">
    <property type="entry name" value="HisK_dim/P_dom"/>
</dbReference>
<organism evidence="6 7">
    <name type="scientific">Plasticicumulans lactativorans</name>
    <dbReference type="NCBI Taxonomy" id="1133106"/>
    <lineage>
        <taxon>Bacteria</taxon>
        <taxon>Pseudomonadati</taxon>
        <taxon>Pseudomonadota</taxon>
        <taxon>Gammaproteobacteria</taxon>
        <taxon>Candidatus Competibacteraceae</taxon>
        <taxon>Plasticicumulans</taxon>
    </lineage>
</organism>
<dbReference type="PROSITE" id="PS50109">
    <property type="entry name" value="HIS_KIN"/>
    <property type="match status" value="1"/>
</dbReference>
<dbReference type="AlphaFoldDB" id="A0A4R2L3D2"/>
<keyword evidence="4" id="KW-0812">Transmembrane</keyword>
<name>A0A4R2L3D2_9GAMM</name>
<comment type="catalytic activity">
    <reaction evidence="1">
        <text>ATP + protein L-histidine = ADP + protein N-phospho-L-histidine.</text>
        <dbReference type="EC" id="2.7.13.3"/>
    </reaction>
</comment>
<feature type="transmembrane region" description="Helical" evidence="4">
    <location>
        <begin position="112"/>
        <end position="129"/>
    </location>
</feature>
<dbReference type="PRINTS" id="PR00344">
    <property type="entry name" value="BCTRLSENSOR"/>
</dbReference>
<dbReference type="CDD" id="cd00082">
    <property type="entry name" value="HisKA"/>
    <property type="match status" value="1"/>
</dbReference>
<dbReference type="InterPro" id="IPR036890">
    <property type="entry name" value="HATPase_C_sf"/>
</dbReference>
<dbReference type="InterPro" id="IPR005467">
    <property type="entry name" value="His_kinase_dom"/>
</dbReference>
<dbReference type="OrthoDB" id="9792686at2"/>
<reference evidence="6 7" key="1">
    <citation type="submission" date="2019-03" db="EMBL/GenBank/DDBJ databases">
        <title>Genomic Encyclopedia of Type Strains, Phase IV (KMG-IV): sequencing the most valuable type-strain genomes for metagenomic binning, comparative biology and taxonomic classification.</title>
        <authorList>
            <person name="Goeker M."/>
        </authorList>
    </citation>
    <scope>NUCLEOTIDE SEQUENCE [LARGE SCALE GENOMIC DNA]</scope>
    <source>
        <strain evidence="6 7">DSM 25287</strain>
    </source>
</reference>
<evidence type="ECO:0000256" key="3">
    <source>
        <dbReference type="ARBA" id="ARBA00022553"/>
    </source>
</evidence>
<keyword evidence="4" id="KW-1133">Transmembrane helix</keyword>
<evidence type="ECO:0000256" key="2">
    <source>
        <dbReference type="ARBA" id="ARBA00012438"/>
    </source>
</evidence>
<dbReference type="GO" id="GO:0000155">
    <property type="term" value="F:phosphorelay sensor kinase activity"/>
    <property type="evidence" value="ECO:0007669"/>
    <property type="project" value="InterPro"/>
</dbReference>